<keyword evidence="2 6" id="KW-0255">Endonuclease</keyword>
<keyword evidence="3 6" id="KW-0227">DNA damage</keyword>
<keyword evidence="5 6" id="KW-0234">DNA repair</keyword>
<dbReference type="GO" id="GO:0004519">
    <property type="term" value="F:endonuclease activity"/>
    <property type="evidence" value="ECO:0007669"/>
    <property type="project" value="UniProtKB-KW"/>
</dbReference>
<evidence type="ECO:0000256" key="6">
    <source>
        <dbReference type="PIRNR" id="PIRNR018267"/>
    </source>
</evidence>
<sequence length="149" mass="17942">MSDNLSSEHRKKNMRAIRSVSRLETRVSKKLWACGIRFRRNVASLFGKPDFAIKKYKIVIFIDSCFWHSCNQHANIPKTNSEYWIAKLERNRKRDIQVTEYYRSKDWNILRIWEHDLKKESFDRTINKIINFIEDIKCVKSQQSTQNTI</sequence>
<evidence type="ECO:0000313" key="8">
    <source>
        <dbReference type="Proteomes" id="UP000198855"/>
    </source>
</evidence>
<dbReference type="InterPro" id="IPR011335">
    <property type="entry name" value="Restrct_endonuc-II-like"/>
</dbReference>
<dbReference type="InterPro" id="IPR004603">
    <property type="entry name" value="DNA_mismatch_endonuc_vsr"/>
</dbReference>
<keyword evidence="4 6" id="KW-0378">Hydrolase</keyword>
<dbReference type="EC" id="3.1.-.-" evidence="6"/>
<dbReference type="STRING" id="1045775.SAMN05216378_4397"/>
<dbReference type="PIRSF" id="PIRSF018267">
    <property type="entry name" value="VSR_endonuc"/>
    <property type="match status" value="1"/>
</dbReference>
<dbReference type="NCBIfam" id="TIGR00632">
    <property type="entry name" value="vsr"/>
    <property type="match status" value="1"/>
</dbReference>
<evidence type="ECO:0000256" key="2">
    <source>
        <dbReference type="ARBA" id="ARBA00022759"/>
    </source>
</evidence>
<evidence type="ECO:0000256" key="1">
    <source>
        <dbReference type="ARBA" id="ARBA00022722"/>
    </source>
</evidence>
<keyword evidence="1 6" id="KW-0540">Nuclease</keyword>
<dbReference type="CDD" id="cd00221">
    <property type="entry name" value="Vsr"/>
    <property type="match status" value="1"/>
</dbReference>
<evidence type="ECO:0000313" key="7">
    <source>
        <dbReference type="EMBL" id="SFE86963.1"/>
    </source>
</evidence>
<dbReference type="OrthoDB" id="9801520at2"/>
<name>A0A1I2E2V0_9BACL</name>
<dbReference type="RefSeq" id="WP_091188680.1">
    <property type="nucleotide sequence ID" value="NZ_FOMT01000004.1"/>
</dbReference>
<keyword evidence="8" id="KW-1185">Reference proteome</keyword>
<dbReference type="Proteomes" id="UP000198855">
    <property type="component" value="Unassembled WGS sequence"/>
</dbReference>
<gene>
    <name evidence="7" type="ORF">SAMN05216378_4397</name>
</gene>
<evidence type="ECO:0000256" key="5">
    <source>
        <dbReference type="ARBA" id="ARBA00023204"/>
    </source>
</evidence>
<evidence type="ECO:0000256" key="4">
    <source>
        <dbReference type="ARBA" id="ARBA00022801"/>
    </source>
</evidence>
<dbReference type="GO" id="GO:0016787">
    <property type="term" value="F:hydrolase activity"/>
    <property type="evidence" value="ECO:0007669"/>
    <property type="project" value="UniProtKB-KW"/>
</dbReference>
<comment type="function">
    <text evidence="6">May nick specific sequences that contain T:G mispairs resulting from m5C-deamination.</text>
</comment>
<organism evidence="7 8">
    <name type="scientific">Paenibacillus catalpae</name>
    <dbReference type="NCBI Taxonomy" id="1045775"/>
    <lineage>
        <taxon>Bacteria</taxon>
        <taxon>Bacillati</taxon>
        <taxon>Bacillota</taxon>
        <taxon>Bacilli</taxon>
        <taxon>Bacillales</taxon>
        <taxon>Paenibacillaceae</taxon>
        <taxon>Paenibacillus</taxon>
    </lineage>
</organism>
<comment type="similarity">
    <text evidence="6">Belongs to the vsr family.</text>
</comment>
<dbReference type="AlphaFoldDB" id="A0A1I2E2V0"/>
<dbReference type="EMBL" id="FOMT01000004">
    <property type="protein sequence ID" value="SFE86963.1"/>
    <property type="molecule type" value="Genomic_DNA"/>
</dbReference>
<dbReference type="Pfam" id="PF03852">
    <property type="entry name" value="Vsr"/>
    <property type="match status" value="1"/>
</dbReference>
<reference evidence="8" key="1">
    <citation type="submission" date="2016-10" db="EMBL/GenBank/DDBJ databases">
        <authorList>
            <person name="Varghese N."/>
            <person name="Submissions S."/>
        </authorList>
    </citation>
    <scope>NUCLEOTIDE SEQUENCE [LARGE SCALE GENOMIC DNA]</scope>
    <source>
        <strain evidence="8">CGMCC 1.10784</strain>
    </source>
</reference>
<dbReference type="Gene3D" id="3.40.960.10">
    <property type="entry name" value="VSR Endonuclease"/>
    <property type="match status" value="1"/>
</dbReference>
<dbReference type="GO" id="GO:0006298">
    <property type="term" value="P:mismatch repair"/>
    <property type="evidence" value="ECO:0007669"/>
    <property type="project" value="UniProtKB-UniRule"/>
</dbReference>
<evidence type="ECO:0000256" key="3">
    <source>
        <dbReference type="ARBA" id="ARBA00022763"/>
    </source>
</evidence>
<proteinExistence type="inferred from homology"/>
<protein>
    <recommendedName>
        <fullName evidence="6">Very short patch repair endonuclease</fullName>
        <ecNumber evidence="6">3.1.-.-</ecNumber>
    </recommendedName>
</protein>
<dbReference type="SUPFAM" id="SSF52980">
    <property type="entry name" value="Restriction endonuclease-like"/>
    <property type="match status" value="1"/>
</dbReference>
<accession>A0A1I2E2V0</accession>